<keyword evidence="3" id="KW-1185">Reference proteome</keyword>
<dbReference type="SMART" id="SM00382">
    <property type="entry name" value="AAA"/>
    <property type="match status" value="1"/>
</dbReference>
<dbReference type="SUPFAM" id="SSF46689">
    <property type="entry name" value="Homeodomain-like"/>
    <property type="match status" value="1"/>
</dbReference>
<proteinExistence type="predicted"/>
<dbReference type="Pfam" id="PF02954">
    <property type="entry name" value="HTH_8"/>
    <property type="match status" value="1"/>
</dbReference>
<reference evidence="2 3" key="1">
    <citation type="submission" date="2021-05" db="EMBL/GenBank/DDBJ databases">
        <title>Fusibacter ferrireducens sp. nov., an anaerobic, sulfur- and Fe-reducing bacterium isolated from the mangrove sediment.</title>
        <authorList>
            <person name="Qiu D."/>
        </authorList>
    </citation>
    <scope>NUCLEOTIDE SEQUENCE [LARGE SCALE GENOMIC DNA]</scope>
    <source>
        <strain evidence="2 3">DSM 12116</strain>
    </source>
</reference>
<gene>
    <name evidence="2" type="ORF">KHM83_07580</name>
</gene>
<protein>
    <recommendedName>
        <fullName evidence="1">AAA+ ATPase domain-containing protein</fullName>
    </recommendedName>
</protein>
<dbReference type="SUPFAM" id="SSF52540">
    <property type="entry name" value="P-loop containing nucleoside triphosphate hydrolases"/>
    <property type="match status" value="1"/>
</dbReference>
<name>A0ABS5PN01_9FIRM</name>
<evidence type="ECO:0000313" key="2">
    <source>
        <dbReference type="EMBL" id="MBS7526535.1"/>
    </source>
</evidence>
<dbReference type="Proteomes" id="UP000746471">
    <property type="component" value="Unassembled WGS sequence"/>
</dbReference>
<accession>A0ABS5PN01</accession>
<dbReference type="InterPro" id="IPR003593">
    <property type="entry name" value="AAA+_ATPase"/>
</dbReference>
<evidence type="ECO:0000259" key="1">
    <source>
        <dbReference type="SMART" id="SM00382"/>
    </source>
</evidence>
<dbReference type="InterPro" id="IPR029016">
    <property type="entry name" value="GAF-like_dom_sf"/>
</dbReference>
<dbReference type="RefSeq" id="WP_213236397.1">
    <property type="nucleotide sequence ID" value="NZ_JAHBCL010000011.1"/>
</dbReference>
<comment type="caution">
    <text evidence="2">The sequence shown here is derived from an EMBL/GenBank/DDBJ whole genome shotgun (WGS) entry which is preliminary data.</text>
</comment>
<dbReference type="Gene3D" id="3.30.450.40">
    <property type="match status" value="1"/>
</dbReference>
<dbReference type="InterPro" id="IPR009057">
    <property type="entry name" value="Homeodomain-like_sf"/>
</dbReference>
<dbReference type="PANTHER" id="PTHR32071">
    <property type="entry name" value="TRANSCRIPTIONAL REGULATORY PROTEIN"/>
    <property type="match status" value="1"/>
</dbReference>
<feature type="domain" description="AAA+ ATPase" evidence="1">
    <location>
        <begin position="217"/>
        <end position="335"/>
    </location>
</feature>
<dbReference type="InterPro" id="IPR027417">
    <property type="entry name" value="P-loop_NTPase"/>
</dbReference>
<dbReference type="InterPro" id="IPR002197">
    <property type="entry name" value="HTH_Fis"/>
</dbReference>
<evidence type="ECO:0000313" key="3">
    <source>
        <dbReference type="Proteomes" id="UP000746471"/>
    </source>
</evidence>
<organism evidence="2 3">
    <name type="scientific">Fusibacter paucivorans</name>
    <dbReference type="NCBI Taxonomy" id="76009"/>
    <lineage>
        <taxon>Bacteria</taxon>
        <taxon>Bacillati</taxon>
        <taxon>Bacillota</taxon>
        <taxon>Clostridia</taxon>
        <taxon>Eubacteriales</taxon>
        <taxon>Eubacteriales Family XII. Incertae Sedis</taxon>
        <taxon>Fusibacter</taxon>
    </lineage>
</organism>
<dbReference type="EMBL" id="JAHBCL010000011">
    <property type="protein sequence ID" value="MBS7526535.1"/>
    <property type="molecule type" value="Genomic_DNA"/>
</dbReference>
<sequence>MMILDAKKQFIRTGRLNRKIIRDEIALSWYRCRLNNVNHEKNLFDEKNTSLKREKYDIETLKNLLMLLNREIWNLFIINPDGDVILRVTYDAIFESIHNLLEQNIGTNAGAIALKTLKDESVHHEEHYLSLMTVYDSYAIPLKYEEEIIAYLVIFTEVPINAYEMKALKSQMMNVTKHNMSMQAGKQATSLEMSHFIMLPKAQEDMLERQLDNMVRIGLPIYVYGPKGSGKSNLAWYIALTRYKDMVFLDIEKIPSIMRKEVIKKALSQNETVVIDNIHALEVEQIMMLTVYTEEKIIQKNEEKHSNCKCLNIILTSVYKPREMRENRMLNERFSTRMCHQVINTTDFKDHRFDQIDLERLLQRYRYDFSDGFKSMMLKLSNGKQIDEIVTIIENSVVDAIKGKTITAEDIVVNTHDTYQTLAEVEQQYILNIYEKMEHNMTLTSEILGIGRSTLYRKLKSYHIDTNQ</sequence>
<dbReference type="Gene3D" id="3.40.50.300">
    <property type="entry name" value="P-loop containing nucleotide triphosphate hydrolases"/>
    <property type="match status" value="1"/>
</dbReference>
<dbReference type="Gene3D" id="1.10.10.60">
    <property type="entry name" value="Homeodomain-like"/>
    <property type="match status" value="1"/>
</dbReference>